<dbReference type="GO" id="GO:0016747">
    <property type="term" value="F:acyltransferase activity, transferring groups other than amino-acyl groups"/>
    <property type="evidence" value="ECO:0007669"/>
    <property type="project" value="InterPro"/>
</dbReference>
<dbReference type="InterPro" id="IPR000182">
    <property type="entry name" value="GNAT_dom"/>
</dbReference>
<comment type="caution">
    <text evidence="4">The sequence shown here is derived from an EMBL/GenBank/DDBJ whole genome shotgun (WGS) entry which is preliminary data.</text>
</comment>
<dbReference type="RefSeq" id="WP_111648349.1">
    <property type="nucleotide sequence ID" value="NZ_JACHWI010000004.1"/>
</dbReference>
<keyword evidence="1 4" id="KW-0808">Transferase</keyword>
<dbReference type="SUPFAM" id="SSF55729">
    <property type="entry name" value="Acyl-CoA N-acyltransferases (Nat)"/>
    <property type="match status" value="1"/>
</dbReference>
<dbReference type="CDD" id="cd04301">
    <property type="entry name" value="NAT_SF"/>
    <property type="match status" value="1"/>
</dbReference>
<evidence type="ECO:0000313" key="4">
    <source>
        <dbReference type="EMBL" id="RAK40305.1"/>
    </source>
</evidence>
<sequence>MTASLRPATEADQPAVGALHHRSRASAYADLVDPASFEARGPQMMSDYWVERYRWEQDTHRMTIAEENGALIGFSYVGPSETPGAAELYAIHLDPSRVGTGAGRLLMIQALTDLKSFGEKRAVLWVLEGNEVARRFYERGGWSPDGVSRADTVNDHPVTHLRYSHPL</sequence>
<reference evidence="4 5" key="1">
    <citation type="submission" date="2018-06" db="EMBL/GenBank/DDBJ databases">
        <title>Genomic Encyclopedia of Type Strains, Phase III (KMG-III): the genomes of soil and plant-associated and newly described type strains.</title>
        <authorList>
            <person name="Whitman W."/>
        </authorList>
    </citation>
    <scope>NUCLEOTIDE SEQUENCE [LARGE SCALE GENOMIC DNA]</scope>
    <source>
        <strain evidence="4 5">CGMCC 4.7090</strain>
    </source>
</reference>
<proteinExistence type="predicted"/>
<keyword evidence="5" id="KW-1185">Reference proteome</keyword>
<dbReference type="EMBL" id="QLMJ01000003">
    <property type="protein sequence ID" value="RAK40305.1"/>
    <property type="molecule type" value="Genomic_DNA"/>
</dbReference>
<dbReference type="PANTHER" id="PTHR43877:SF1">
    <property type="entry name" value="ACETYLTRANSFERASE"/>
    <property type="match status" value="1"/>
</dbReference>
<name>A0A327ZG49_9ACTN</name>
<evidence type="ECO:0000256" key="1">
    <source>
        <dbReference type="ARBA" id="ARBA00022679"/>
    </source>
</evidence>
<evidence type="ECO:0000259" key="3">
    <source>
        <dbReference type="PROSITE" id="PS51186"/>
    </source>
</evidence>
<dbReference type="Proteomes" id="UP000249341">
    <property type="component" value="Unassembled WGS sequence"/>
</dbReference>
<dbReference type="PROSITE" id="PS51186">
    <property type="entry name" value="GNAT"/>
    <property type="match status" value="1"/>
</dbReference>
<protein>
    <submittedName>
        <fullName evidence="4">L-amino acid N-acyltransferase YncA</fullName>
    </submittedName>
</protein>
<accession>A0A327ZG49</accession>
<feature type="domain" description="N-acetyltransferase" evidence="3">
    <location>
        <begin position="3"/>
        <end position="167"/>
    </location>
</feature>
<gene>
    <name evidence="4" type="ORF">B0I29_103337</name>
</gene>
<evidence type="ECO:0000313" key="5">
    <source>
        <dbReference type="Proteomes" id="UP000249341"/>
    </source>
</evidence>
<keyword evidence="2 4" id="KW-0012">Acyltransferase</keyword>
<dbReference type="Pfam" id="PF00583">
    <property type="entry name" value="Acetyltransf_1"/>
    <property type="match status" value="1"/>
</dbReference>
<dbReference type="PANTHER" id="PTHR43877">
    <property type="entry name" value="AMINOALKYLPHOSPHONATE N-ACETYLTRANSFERASE-RELATED-RELATED"/>
    <property type="match status" value="1"/>
</dbReference>
<dbReference type="InterPro" id="IPR016181">
    <property type="entry name" value="Acyl_CoA_acyltransferase"/>
</dbReference>
<dbReference type="AlphaFoldDB" id="A0A327ZG49"/>
<evidence type="ECO:0000256" key="2">
    <source>
        <dbReference type="ARBA" id="ARBA00023315"/>
    </source>
</evidence>
<dbReference type="Gene3D" id="3.40.630.30">
    <property type="match status" value="1"/>
</dbReference>
<dbReference type="OrthoDB" id="5243635at2"/>
<organism evidence="4 5">
    <name type="scientific">Actinoplanes lutulentus</name>
    <dbReference type="NCBI Taxonomy" id="1287878"/>
    <lineage>
        <taxon>Bacteria</taxon>
        <taxon>Bacillati</taxon>
        <taxon>Actinomycetota</taxon>
        <taxon>Actinomycetes</taxon>
        <taxon>Micromonosporales</taxon>
        <taxon>Micromonosporaceae</taxon>
        <taxon>Actinoplanes</taxon>
    </lineage>
</organism>
<dbReference type="InterPro" id="IPR050832">
    <property type="entry name" value="Bact_Acetyltransf"/>
</dbReference>